<dbReference type="VEuPathDB" id="PlasmoDB:PVPAM_060038900"/>
<keyword evidence="1" id="KW-0812">Transmembrane</keyword>
<feature type="transmembrane region" description="Helical" evidence="1">
    <location>
        <begin position="167"/>
        <end position="189"/>
    </location>
</feature>
<gene>
    <name evidence="2" type="ORF">PVP01_0005620</name>
</gene>
<evidence type="ECO:0008006" key="3">
    <source>
        <dbReference type="Google" id="ProtNLM"/>
    </source>
</evidence>
<name>A0A565A4T8_PLAVI</name>
<evidence type="ECO:0000313" key="2">
    <source>
        <dbReference type="EMBL" id="VUZ99848.1"/>
    </source>
</evidence>
<dbReference type="Proteomes" id="UP000220605">
    <property type="component" value="Unassembled WGS sequence"/>
</dbReference>
<keyword evidence="1" id="KW-1133">Transmembrane helix</keyword>
<reference evidence="2" key="1">
    <citation type="submission" date="2016-07" db="EMBL/GenBank/DDBJ databases">
        <authorList>
            <consortium name="Pathogen Informatics"/>
        </authorList>
    </citation>
    <scope>NUCLEOTIDE SEQUENCE</scope>
</reference>
<organism evidence="2">
    <name type="scientific">Plasmodium vivax</name>
    <name type="common">malaria parasite P. vivax</name>
    <dbReference type="NCBI Taxonomy" id="5855"/>
    <lineage>
        <taxon>Eukaryota</taxon>
        <taxon>Sar</taxon>
        <taxon>Alveolata</taxon>
        <taxon>Apicomplexa</taxon>
        <taxon>Aconoidasida</taxon>
        <taxon>Haemosporida</taxon>
        <taxon>Plasmodiidae</taxon>
        <taxon>Plasmodium</taxon>
        <taxon>Plasmodium (Plasmodium)</taxon>
    </lineage>
</organism>
<evidence type="ECO:0000256" key="1">
    <source>
        <dbReference type="SAM" id="Phobius"/>
    </source>
</evidence>
<keyword evidence="1" id="KW-0472">Membrane</keyword>
<dbReference type="OrthoDB" id="389387at2759"/>
<protein>
    <recommendedName>
        <fullName evidence="3">Variable surface protein</fullName>
    </recommendedName>
</protein>
<feature type="transmembrane region" description="Helical" evidence="1">
    <location>
        <begin position="12"/>
        <end position="31"/>
    </location>
</feature>
<dbReference type="AlphaFoldDB" id="A0A565A4T8"/>
<feature type="transmembrane region" description="Helical" evidence="1">
    <location>
        <begin position="245"/>
        <end position="263"/>
    </location>
</feature>
<dbReference type="VEuPathDB" id="PlasmoDB:PVP01_0005620"/>
<sequence>MEVQTNYKNNKKLKLDFLLKLITFILFIWIYHDYNNVNNISKYLINECNIVKTSSIMFHRVLAKRMAKREFHQPELRQKLSSYSESVKTDNLEEDISTYTQLKKRGLNNLDLYMKLYKHRYGKKKGLAKIDCYCEKKAFDIIDNIEKLAKKMKNNKKNFKKVFYKKYGIRLFLLSLFPIIGLIYCMLFNEYYQVVPIIIYESATTQFKHGQWVILKNKETQKVIKGYRAHITKETWWIIDAMIQAFLYVSTAVFLIVIIYMLIKTVKYERIKAGKNKMSIKEYCNLCKEVY</sequence>
<dbReference type="InterPro" id="IPR022139">
    <property type="entry name" value="Fam-L/Fam-M-like_plasmodium"/>
</dbReference>
<proteinExistence type="predicted"/>
<accession>A0A565A4T8</accession>
<dbReference type="Pfam" id="PF12420">
    <property type="entry name" value="DUF3671"/>
    <property type="match status" value="1"/>
</dbReference>
<dbReference type="EMBL" id="FLZR02000016">
    <property type="protein sequence ID" value="VUZ99848.1"/>
    <property type="molecule type" value="Genomic_DNA"/>
</dbReference>